<dbReference type="PANTHER" id="PTHR11139:SF9">
    <property type="entry name" value="SERINE_THREONINE-PROTEIN KINASE MTOR"/>
    <property type="match status" value="1"/>
</dbReference>
<dbReference type="Proteomes" id="UP000052967">
    <property type="component" value="Unassembled WGS sequence"/>
</dbReference>
<dbReference type="PROSITE" id="PS51189">
    <property type="entry name" value="FAT"/>
    <property type="match status" value="1"/>
</dbReference>
<dbReference type="Pfam" id="PF02259">
    <property type="entry name" value="FAT"/>
    <property type="match status" value="1"/>
</dbReference>
<dbReference type="GO" id="GO:0005634">
    <property type="term" value="C:nucleus"/>
    <property type="evidence" value="ECO:0007669"/>
    <property type="project" value="TreeGrafter"/>
</dbReference>
<evidence type="ECO:0000259" key="2">
    <source>
        <dbReference type="PROSITE" id="PS51189"/>
    </source>
</evidence>
<reference evidence="3 4" key="1">
    <citation type="submission" date="2014-04" db="EMBL/GenBank/DDBJ databases">
        <title>Genome evolution of avian class.</title>
        <authorList>
            <person name="Zhang G."/>
            <person name="Li C."/>
        </authorList>
    </citation>
    <scope>NUCLEOTIDE SEQUENCE [LARGE SCALE GENOMIC DNA]</scope>
    <source>
        <strain evidence="3">BGI_N331</strain>
    </source>
</reference>
<dbReference type="EMBL" id="KK694792">
    <property type="protein sequence ID" value="KFQ23684.1"/>
    <property type="molecule type" value="Genomic_DNA"/>
</dbReference>
<evidence type="ECO:0000256" key="1">
    <source>
        <dbReference type="SAM" id="MobiDB-lite"/>
    </source>
</evidence>
<feature type="domain" description="FAT" evidence="2">
    <location>
        <begin position="1"/>
        <end position="188"/>
    </location>
</feature>
<dbReference type="AlphaFoldDB" id="A0A091QCN1"/>
<feature type="region of interest" description="Disordered" evidence="1">
    <location>
        <begin position="26"/>
        <end position="64"/>
    </location>
</feature>
<accession>A0A091QCN1</accession>
<dbReference type="GO" id="GO:0038202">
    <property type="term" value="P:TORC1 signaling"/>
    <property type="evidence" value="ECO:0007669"/>
    <property type="project" value="TreeGrafter"/>
</dbReference>
<name>A0A091QCN1_MERNU</name>
<dbReference type="GO" id="GO:0031931">
    <property type="term" value="C:TORC1 complex"/>
    <property type="evidence" value="ECO:0007669"/>
    <property type="project" value="TreeGrafter"/>
</dbReference>
<dbReference type="Pfam" id="PF23593">
    <property type="entry name" value="HEAT_ATR"/>
    <property type="match status" value="1"/>
</dbReference>
<dbReference type="InterPro" id="IPR003151">
    <property type="entry name" value="PIK-rel_kinase_FAT"/>
</dbReference>
<dbReference type="GO" id="GO:0004674">
    <property type="term" value="F:protein serine/threonine kinase activity"/>
    <property type="evidence" value="ECO:0007669"/>
    <property type="project" value="TreeGrafter"/>
</dbReference>
<feature type="non-terminal residue" evidence="3">
    <location>
        <position position="1"/>
    </location>
</feature>
<dbReference type="GO" id="GO:0016242">
    <property type="term" value="P:negative regulation of macroautophagy"/>
    <property type="evidence" value="ECO:0007669"/>
    <property type="project" value="TreeGrafter"/>
</dbReference>
<gene>
    <name evidence="3" type="ORF">N331_05347</name>
</gene>
<sequence length="219" mass="24704">WQAWHAWAVMNFEAVLHYKHQNQARDEKKKLRHASGASITSANTEGSNSESDAESTENSPIPSPVQKKVTEVPFFSVYLGRHAYCLNVGKCYVFSRSISLSRGNNLQDTLRVLTLWFDYGHWPDVNEALVEGVKAIQIDTWLQVIPQLIARIDTPRPLVGRLIHQLLTDIGRYHPQALIYPLTVASKSTTTARHNAANKILKNMCEHSNTLVQQAMMVS</sequence>
<dbReference type="InterPro" id="IPR014009">
    <property type="entry name" value="PIK_FAT"/>
</dbReference>
<keyword evidence="3" id="KW-0808">Transferase</keyword>
<evidence type="ECO:0000313" key="4">
    <source>
        <dbReference type="Proteomes" id="UP000052967"/>
    </source>
</evidence>
<dbReference type="InterPro" id="IPR057564">
    <property type="entry name" value="HEAT_ATR"/>
</dbReference>
<dbReference type="GO" id="GO:0031932">
    <property type="term" value="C:TORC2 complex"/>
    <property type="evidence" value="ECO:0007669"/>
    <property type="project" value="TreeGrafter"/>
</dbReference>
<proteinExistence type="predicted"/>
<protein>
    <submittedName>
        <fullName evidence="3">Serine/threonine-protein kinase mTOR</fullName>
    </submittedName>
</protein>
<feature type="compositionally biased region" description="Polar residues" evidence="1">
    <location>
        <begin position="37"/>
        <end position="60"/>
    </location>
</feature>
<keyword evidence="4" id="KW-1185">Reference proteome</keyword>
<keyword evidence="3" id="KW-0418">Kinase</keyword>
<feature type="non-terminal residue" evidence="3">
    <location>
        <position position="219"/>
    </location>
</feature>
<evidence type="ECO:0000313" key="3">
    <source>
        <dbReference type="EMBL" id="KFQ23684.1"/>
    </source>
</evidence>
<organism evidence="3 4">
    <name type="scientific">Merops nubicus</name>
    <name type="common">Northern carmine bee-eater</name>
    <dbReference type="NCBI Taxonomy" id="57421"/>
    <lineage>
        <taxon>Eukaryota</taxon>
        <taxon>Metazoa</taxon>
        <taxon>Chordata</taxon>
        <taxon>Craniata</taxon>
        <taxon>Vertebrata</taxon>
        <taxon>Euteleostomi</taxon>
        <taxon>Archelosauria</taxon>
        <taxon>Archosauria</taxon>
        <taxon>Dinosauria</taxon>
        <taxon>Saurischia</taxon>
        <taxon>Theropoda</taxon>
        <taxon>Coelurosauria</taxon>
        <taxon>Aves</taxon>
        <taxon>Neognathae</taxon>
        <taxon>Neoaves</taxon>
        <taxon>Telluraves</taxon>
        <taxon>Coraciimorphae</taxon>
        <taxon>Coraciiformes</taxon>
        <taxon>Meropidae</taxon>
        <taxon>Merops</taxon>
    </lineage>
</organism>
<dbReference type="PANTHER" id="PTHR11139">
    <property type="entry name" value="ATAXIA TELANGIECTASIA MUTATED ATM -RELATED"/>
    <property type="match status" value="1"/>
</dbReference>
<dbReference type="GO" id="GO:0005737">
    <property type="term" value="C:cytoplasm"/>
    <property type="evidence" value="ECO:0007669"/>
    <property type="project" value="TreeGrafter"/>
</dbReference>
<dbReference type="InterPro" id="IPR050517">
    <property type="entry name" value="DDR_Repair_Kinase"/>
</dbReference>